<evidence type="ECO:0000256" key="1">
    <source>
        <dbReference type="ARBA" id="ARBA00005896"/>
    </source>
</evidence>
<proteinExistence type="inferred from homology"/>
<gene>
    <name evidence="7" type="ORF">ACFQ4H_19355</name>
</gene>
<comment type="caution">
    <text evidence="7">The sequence shown here is derived from an EMBL/GenBank/DDBJ whole genome shotgun (WGS) entry which is preliminary data.</text>
</comment>
<dbReference type="PANTHER" id="PTHR30468">
    <property type="entry name" value="ALPHA-KETOGLUTARATE-DEPENDENT SULFONATE DIOXYGENASE"/>
    <property type="match status" value="1"/>
</dbReference>
<dbReference type="InterPro" id="IPR042098">
    <property type="entry name" value="TauD-like_sf"/>
</dbReference>
<dbReference type="Proteomes" id="UP001597260">
    <property type="component" value="Unassembled WGS sequence"/>
</dbReference>
<reference evidence="8" key="1">
    <citation type="journal article" date="2019" name="Int. J. Syst. Evol. Microbiol.">
        <title>The Global Catalogue of Microorganisms (GCM) 10K type strain sequencing project: providing services to taxonomists for standard genome sequencing and annotation.</title>
        <authorList>
            <consortium name="The Broad Institute Genomics Platform"/>
            <consortium name="The Broad Institute Genome Sequencing Center for Infectious Disease"/>
            <person name="Wu L."/>
            <person name="Ma J."/>
        </authorList>
    </citation>
    <scope>NUCLEOTIDE SEQUENCE [LARGE SCALE GENOMIC DNA]</scope>
    <source>
        <strain evidence="8">JCM 31037</strain>
    </source>
</reference>
<dbReference type="EMBL" id="JBHTMP010000029">
    <property type="protein sequence ID" value="MFD1323249.1"/>
    <property type="molecule type" value="Genomic_DNA"/>
</dbReference>
<protein>
    <submittedName>
        <fullName evidence="7">TauD/TfdA dioxygenase family protein</fullName>
    </submittedName>
</protein>
<accession>A0ABW3YIX4</accession>
<evidence type="ECO:0000313" key="7">
    <source>
        <dbReference type="EMBL" id="MFD1323249.1"/>
    </source>
</evidence>
<keyword evidence="3 7" id="KW-0223">Dioxygenase</keyword>
<feature type="domain" description="TauD/TfdA-like" evidence="6">
    <location>
        <begin position="4"/>
        <end position="239"/>
    </location>
</feature>
<comment type="similarity">
    <text evidence="1">Belongs to the TfdA dioxygenase family.</text>
</comment>
<evidence type="ECO:0000313" key="8">
    <source>
        <dbReference type="Proteomes" id="UP001597260"/>
    </source>
</evidence>
<dbReference type="RefSeq" id="WP_377572401.1">
    <property type="nucleotide sequence ID" value="NZ_JBHTMP010000029.1"/>
</dbReference>
<dbReference type="InterPro" id="IPR051323">
    <property type="entry name" value="AtsK-like"/>
</dbReference>
<evidence type="ECO:0000256" key="2">
    <source>
        <dbReference type="ARBA" id="ARBA00022723"/>
    </source>
</evidence>
<dbReference type="GO" id="GO:0051213">
    <property type="term" value="F:dioxygenase activity"/>
    <property type="evidence" value="ECO:0007669"/>
    <property type="project" value="UniProtKB-KW"/>
</dbReference>
<keyword evidence="2" id="KW-0479">Metal-binding</keyword>
<evidence type="ECO:0000256" key="5">
    <source>
        <dbReference type="ARBA" id="ARBA00023004"/>
    </source>
</evidence>
<name>A0ABW3YIX4_9ACTN</name>
<evidence type="ECO:0000256" key="3">
    <source>
        <dbReference type="ARBA" id="ARBA00022964"/>
    </source>
</evidence>
<evidence type="ECO:0000259" key="6">
    <source>
        <dbReference type="Pfam" id="PF02668"/>
    </source>
</evidence>
<dbReference type="InterPro" id="IPR003819">
    <property type="entry name" value="TauD/TfdA-like"/>
</dbReference>
<dbReference type="SUPFAM" id="SSF51197">
    <property type="entry name" value="Clavaminate synthase-like"/>
    <property type="match status" value="1"/>
</dbReference>
<keyword evidence="4" id="KW-0560">Oxidoreductase</keyword>
<evidence type="ECO:0000256" key="4">
    <source>
        <dbReference type="ARBA" id="ARBA00023002"/>
    </source>
</evidence>
<keyword evidence="5" id="KW-0408">Iron</keyword>
<dbReference type="PANTHER" id="PTHR30468:SF1">
    <property type="entry name" value="ALPHA-KETOGLUTARATE-DEPENDENT SULFONATE DIOXYGENASE"/>
    <property type="match status" value="1"/>
</dbReference>
<organism evidence="7 8">
    <name type="scientific">Micromonospora sonneratiae</name>
    <dbReference type="NCBI Taxonomy" id="1184706"/>
    <lineage>
        <taxon>Bacteria</taxon>
        <taxon>Bacillati</taxon>
        <taxon>Actinomycetota</taxon>
        <taxon>Actinomycetes</taxon>
        <taxon>Micromonosporales</taxon>
        <taxon>Micromonosporaceae</taxon>
        <taxon>Micromonospora</taxon>
    </lineage>
</organism>
<keyword evidence="8" id="KW-1185">Reference proteome</keyword>
<dbReference type="Pfam" id="PF02668">
    <property type="entry name" value="TauD"/>
    <property type="match status" value="1"/>
</dbReference>
<sequence length="249" mass="27258">MGTELTGLRVQDLGQCDSAALQQLVTARGVIVLRSQNLDTNSLIKFAALLGDVVAHPMKPHDFHPQAFRLHNDGDSTYADGDTWHSDLTWMKAPPLYSVLMLDTLPSIGGDTAFVSNHALLQSMSPTFRDFIGRLNAVHQRTWNGEILAAAHPMVVRHPISGLPCLYANSGYTTSINGLRASESDALLAHLRMTVALGVDFQCRAAWQEGTVAVWDNQAVQHHASWDYHPDTRSGWRVTVKAAQPTPAT</sequence>
<dbReference type="Gene3D" id="3.60.130.10">
    <property type="entry name" value="Clavaminate synthase-like"/>
    <property type="match status" value="1"/>
</dbReference>